<dbReference type="Gene3D" id="1.10.10.10">
    <property type="entry name" value="Winged helix-like DNA-binding domain superfamily/Winged helix DNA-binding domain"/>
    <property type="match status" value="1"/>
</dbReference>
<proteinExistence type="predicted"/>
<dbReference type="Proteomes" id="UP000764045">
    <property type="component" value="Unassembled WGS sequence"/>
</dbReference>
<name>A0A938WLI3_9BACT</name>
<protein>
    <submittedName>
        <fullName evidence="1">Winged helix-turn-helix domain-containing protein</fullName>
    </submittedName>
</protein>
<organism evidence="1 2">
    <name type="scientific">Marseilla massiliensis</name>
    <dbReference type="NCBI Taxonomy" id="1841864"/>
    <lineage>
        <taxon>Bacteria</taxon>
        <taxon>Pseudomonadati</taxon>
        <taxon>Bacteroidota</taxon>
        <taxon>Bacteroidia</taxon>
        <taxon>Bacteroidales</taxon>
        <taxon>Prevotellaceae</taxon>
        <taxon>Marseilla</taxon>
    </lineage>
</organism>
<dbReference type="AlphaFoldDB" id="A0A938WLI3"/>
<dbReference type="Pfam" id="PF10771">
    <property type="entry name" value="DUF2582"/>
    <property type="match status" value="1"/>
</dbReference>
<dbReference type="InterPro" id="IPR036388">
    <property type="entry name" value="WH-like_DNA-bd_sf"/>
</dbReference>
<dbReference type="InterPro" id="IPR019707">
    <property type="entry name" value="DUF2582"/>
</dbReference>
<accession>A0A938WLI3</accession>
<evidence type="ECO:0000313" key="2">
    <source>
        <dbReference type="Proteomes" id="UP000764045"/>
    </source>
</evidence>
<reference evidence="1 2" key="1">
    <citation type="journal article" date="2021" name="Sci. Rep.">
        <title>The distribution of antibiotic resistance genes in chicken gut microbiota commensals.</title>
        <authorList>
            <person name="Juricova H."/>
            <person name="Matiasovicova J."/>
            <person name="Kubasova T."/>
            <person name="Cejkova D."/>
            <person name="Rychlik I."/>
        </authorList>
    </citation>
    <scope>NUCLEOTIDE SEQUENCE [LARGE SCALE GENOMIC DNA]</scope>
    <source>
        <strain evidence="1 2">An819</strain>
    </source>
</reference>
<gene>
    <name evidence="1" type="ORF">H6B30_01320</name>
</gene>
<dbReference type="EMBL" id="JACJJL010000002">
    <property type="protein sequence ID" value="MBM6660408.1"/>
    <property type="molecule type" value="Genomic_DNA"/>
</dbReference>
<keyword evidence="2" id="KW-1185">Reference proteome</keyword>
<evidence type="ECO:0000313" key="1">
    <source>
        <dbReference type="EMBL" id="MBM6660408.1"/>
    </source>
</evidence>
<sequence>MDKKKIGRDAGTVWNVLSDKRCSWEELVGKTGLGPLELACAIGWLAREDKVTISPERGILYFEVYHEHYY</sequence>
<dbReference type="RefSeq" id="WP_205107159.1">
    <property type="nucleotide sequence ID" value="NZ_CAWUJD010000001.1"/>
</dbReference>
<comment type="caution">
    <text evidence="1">The sequence shown here is derived from an EMBL/GenBank/DDBJ whole genome shotgun (WGS) entry which is preliminary data.</text>
</comment>